<gene>
    <name evidence="1" type="ORF">XENORESO_000747</name>
</gene>
<evidence type="ECO:0000313" key="2">
    <source>
        <dbReference type="Proteomes" id="UP001444071"/>
    </source>
</evidence>
<proteinExistence type="predicted"/>
<keyword evidence="2" id="KW-1185">Reference proteome</keyword>
<dbReference type="EMBL" id="JAHRIM010071185">
    <property type="protein sequence ID" value="MEQ2273182.1"/>
    <property type="molecule type" value="Genomic_DNA"/>
</dbReference>
<comment type="caution">
    <text evidence="1">The sequence shown here is derived from an EMBL/GenBank/DDBJ whole genome shotgun (WGS) entry which is preliminary data.</text>
</comment>
<dbReference type="Proteomes" id="UP001444071">
    <property type="component" value="Unassembled WGS sequence"/>
</dbReference>
<sequence length="172" mass="19279">MSVKGFLLYGSAWRSQSFQSLDDLLEPGRNEEAANSCIDFSQQLDAQVWISADYTSRLRYLHTTPHLQLKESCISATDFLPPLGSFWLTSDHSAGMNWCTSSKLVGFLDPDVIIVHQILLRLKVCEDNSRNVMLACSIHSRTSLNVFCDQCPFGTPNLVQLSSILTQTISFK</sequence>
<protein>
    <submittedName>
        <fullName evidence="1">Uncharacterized protein</fullName>
    </submittedName>
</protein>
<accession>A0ABV0WU81</accession>
<reference evidence="1 2" key="1">
    <citation type="submission" date="2021-06" db="EMBL/GenBank/DDBJ databases">
        <authorList>
            <person name="Palmer J.M."/>
        </authorList>
    </citation>
    <scope>NUCLEOTIDE SEQUENCE [LARGE SCALE GENOMIC DNA]</scope>
    <source>
        <strain evidence="1 2">XR_2019</strain>
        <tissue evidence="1">Muscle</tissue>
    </source>
</reference>
<evidence type="ECO:0000313" key="1">
    <source>
        <dbReference type="EMBL" id="MEQ2273182.1"/>
    </source>
</evidence>
<name>A0ABV0WU81_9TELE</name>
<organism evidence="1 2">
    <name type="scientific">Xenotaenia resolanae</name>
    <dbReference type="NCBI Taxonomy" id="208358"/>
    <lineage>
        <taxon>Eukaryota</taxon>
        <taxon>Metazoa</taxon>
        <taxon>Chordata</taxon>
        <taxon>Craniata</taxon>
        <taxon>Vertebrata</taxon>
        <taxon>Euteleostomi</taxon>
        <taxon>Actinopterygii</taxon>
        <taxon>Neopterygii</taxon>
        <taxon>Teleostei</taxon>
        <taxon>Neoteleostei</taxon>
        <taxon>Acanthomorphata</taxon>
        <taxon>Ovalentaria</taxon>
        <taxon>Atherinomorphae</taxon>
        <taxon>Cyprinodontiformes</taxon>
        <taxon>Goodeidae</taxon>
        <taxon>Xenotaenia</taxon>
    </lineage>
</organism>